<dbReference type="PROSITE" id="PS51257">
    <property type="entry name" value="PROKAR_LIPOPROTEIN"/>
    <property type="match status" value="1"/>
</dbReference>
<gene>
    <name evidence="1" type="ORF">N7E81_00305</name>
</gene>
<protein>
    <submittedName>
        <fullName evidence="1">Uncharacterized protein</fullName>
    </submittedName>
</protein>
<evidence type="ECO:0000313" key="2">
    <source>
        <dbReference type="Proteomes" id="UP001062165"/>
    </source>
</evidence>
<reference evidence="1" key="1">
    <citation type="submission" date="2022-10" db="EMBL/GenBank/DDBJ databases">
        <title>Comparative genomics and taxonomic characterization of three novel marine species of genus Reichenbachiella exhibiting antioxidant and polysaccharide degradation activities.</title>
        <authorList>
            <person name="Muhammad N."/>
            <person name="Lee Y.-J."/>
            <person name="Ko J."/>
            <person name="Kim S.-G."/>
        </authorList>
    </citation>
    <scope>NUCLEOTIDE SEQUENCE</scope>
    <source>
        <strain evidence="1">Wsw4-B4</strain>
    </source>
</reference>
<keyword evidence="2" id="KW-1185">Reference proteome</keyword>
<proteinExistence type="predicted"/>
<evidence type="ECO:0000313" key="1">
    <source>
        <dbReference type="EMBL" id="UXX79552.1"/>
    </source>
</evidence>
<accession>A0ABY6D070</accession>
<sequence>MKNLIQLMIIGIMCVMTSCGSNQSETKKKAISVDTEVEIVQPVREGYSIVFYKLDDFARIYIDDSLVYDTSEVYGMNPNKDILVDLNPLLHADLSTLKVEAHNAACTDCNSNKWQIIYEIFQDGESIDYVSNDSNGEAADLGLKATLLHPLEVL</sequence>
<organism evidence="1 2">
    <name type="scientific">Reichenbachiella carrageenanivorans</name>
    <dbReference type="NCBI Taxonomy" id="2979869"/>
    <lineage>
        <taxon>Bacteria</taxon>
        <taxon>Pseudomonadati</taxon>
        <taxon>Bacteroidota</taxon>
        <taxon>Cytophagia</taxon>
        <taxon>Cytophagales</taxon>
        <taxon>Reichenbachiellaceae</taxon>
        <taxon>Reichenbachiella</taxon>
    </lineage>
</organism>
<dbReference type="RefSeq" id="WP_263051283.1">
    <property type="nucleotide sequence ID" value="NZ_CP106735.1"/>
</dbReference>
<name>A0ABY6D070_9BACT</name>
<dbReference type="EMBL" id="CP106735">
    <property type="protein sequence ID" value="UXX79552.1"/>
    <property type="molecule type" value="Genomic_DNA"/>
</dbReference>
<dbReference type="Proteomes" id="UP001062165">
    <property type="component" value="Chromosome"/>
</dbReference>